<organism evidence="1 2">
    <name type="scientific">Ignelater luminosus</name>
    <name type="common">Cucubano</name>
    <name type="synonym">Pyrophorus luminosus</name>
    <dbReference type="NCBI Taxonomy" id="2038154"/>
    <lineage>
        <taxon>Eukaryota</taxon>
        <taxon>Metazoa</taxon>
        <taxon>Ecdysozoa</taxon>
        <taxon>Arthropoda</taxon>
        <taxon>Hexapoda</taxon>
        <taxon>Insecta</taxon>
        <taxon>Pterygota</taxon>
        <taxon>Neoptera</taxon>
        <taxon>Endopterygota</taxon>
        <taxon>Coleoptera</taxon>
        <taxon>Polyphaga</taxon>
        <taxon>Elateriformia</taxon>
        <taxon>Elateroidea</taxon>
        <taxon>Elateridae</taxon>
        <taxon>Agrypninae</taxon>
        <taxon>Pyrophorini</taxon>
        <taxon>Ignelater</taxon>
    </lineage>
</organism>
<proteinExistence type="predicted"/>
<keyword evidence="2" id="KW-1185">Reference proteome</keyword>
<evidence type="ECO:0000313" key="2">
    <source>
        <dbReference type="Proteomes" id="UP000801492"/>
    </source>
</evidence>
<dbReference type="Proteomes" id="UP000801492">
    <property type="component" value="Unassembled WGS sequence"/>
</dbReference>
<dbReference type="AlphaFoldDB" id="A0A8K0DG35"/>
<gene>
    <name evidence="1" type="ORF">ILUMI_01047</name>
</gene>
<accession>A0A8K0DG35</accession>
<name>A0A8K0DG35_IGNLU</name>
<comment type="caution">
    <text evidence="1">The sequence shown here is derived from an EMBL/GenBank/DDBJ whole genome shotgun (WGS) entry which is preliminary data.</text>
</comment>
<evidence type="ECO:0000313" key="1">
    <source>
        <dbReference type="EMBL" id="KAF2905139.1"/>
    </source>
</evidence>
<protein>
    <submittedName>
        <fullName evidence="1">Uncharacterized protein</fullName>
    </submittedName>
</protein>
<dbReference type="EMBL" id="VTPC01000598">
    <property type="protein sequence ID" value="KAF2905139.1"/>
    <property type="molecule type" value="Genomic_DNA"/>
</dbReference>
<reference evidence="1" key="1">
    <citation type="submission" date="2019-08" db="EMBL/GenBank/DDBJ databases">
        <title>The genome of the North American firefly Photinus pyralis.</title>
        <authorList>
            <consortium name="Photinus pyralis genome working group"/>
            <person name="Fallon T.R."/>
            <person name="Sander Lower S.E."/>
            <person name="Weng J.-K."/>
        </authorList>
    </citation>
    <scope>NUCLEOTIDE SEQUENCE</scope>
    <source>
        <strain evidence="1">TRF0915ILg1</strain>
        <tissue evidence="1">Whole body</tissue>
    </source>
</reference>
<sequence>MPNFKTPLVLYTRLSFSNNQRYSCRDLCYLTTRMLSKLIIFLCIASQLTTEILCIPVGSPYNNPNFVQQTSTKEDHYIYVLRQPCISSDGYPTSKTSCITEVVKI</sequence>